<name>A0ACC1S439_9APHY</name>
<proteinExistence type="predicted"/>
<dbReference type="EMBL" id="JANHOG010001793">
    <property type="protein sequence ID" value="KAJ3531539.1"/>
    <property type="molecule type" value="Genomic_DNA"/>
</dbReference>
<sequence length="178" mass="19486">MSAEHLSVEKRAFGSVSSASTGGASEQSGAKSEYSSTKLLSPLDGISQEDLLIEAEQFAFLNGLEDHKEIIKRGALVAQNPKAFEKCSLLSEDEKEALRRERAHPWTQPFKMYYLVVICSLAAAVQGMDESVINGANLFFPTQFGINPESSRRNQWLLGLVNAAPYVRCVRSAVVSCN</sequence>
<organism evidence="1 2">
    <name type="scientific">Phlebia brevispora</name>
    <dbReference type="NCBI Taxonomy" id="194682"/>
    <lineage>
        <taxon>Eukaryota</taxon>
        <taxon>Fungi</taxon>
        <taxon>Dikarya</taxon>
        <taxon>Basidiomycota</taxon>
        <taxon>Agaricomycotina</taxon>
        <taxon>Agaricomycetes</taxon>
        <taxon>Polyporales</taxon>
        <taxon>Meruliaceae</taxon>
        <taxon>Phlebia</taxon>
    </lineage>
</organism>
<comment type="caution">
    <text evidence="1">The sequence shown here is derived from an EMBL/GenBank/DDBJ whole genome shotgun (WGS) entry which is preliminary data.</text>
</comment>
<dbReference type="Proteomes" id="UP001148662">
    <property type="component" value="Unassembled WGS sequence"/>
</dbReference>
<evidence type="ECO:0000313" key="1">
    <source>
        <dbReference type="EMBL" id="KAJ3531539.1"/>
    </source>
</evidence>
<reference evidence="1" key="1">
    <citation type="submission" date="2022-07" db="EMBL/GenBank/DDBJ databases">
        <title>Genome Sequence of Phlebia brevispora.</title>
        <authorList>
            <person name="Buettner E."/>
        </authorList>
    </citation>
    <scope>NUCLEOTIDE SEQUENCE</scope>
    <source>
        <strain evidence="1">MPL23</strain>
    </source>
</reference>
<keyword evidence="2" id="KW-1185">Reference proteome</keyword>
<protein>
    <submittedName>
        <fullName evidence="1">Uncharacterized protein</fullName>
    </submittedName>
</protein>
<evidence type="ECO:0000313" key="2">
    <source>
        <dbReference type="Proteomes" id="UP001148662"/>
    </source>
</evidence>
<gene>
    <name evidence="1" type="ORF">NM688_g7559</name>
</gene>
<accession>A0ACC1S439</accession>